<evidence type="ECO:0000256" key="3">
    <source>
        <dbReference type="ARBA" id="ARBA00022692"/>
    </source>
</evidence>
<dbReference type="InterPro" id="IPR007227">
    <property type="entry name" value="Cell_shape_determining_MreD"/>
</dbReference>
<keyword evidence="2" id="KW-1003">Cell membrane</keyword>
<evidence type="ECO:0000256" key="7">
    <source>
        <dbReference type="SAM" id="Phobius"/>
    </source>
</evidence>
<comment type="caution">
    <text evidence="8">The sequence shown here is derived from an EMBL/GenBank/DDBJ whole genome shotgun (WGS) entry which is preliminary data.</text>
</comment>
<dbReference type="EMBL" id="LNQE01001901">
    <property type="protein sequence ID" value="KUG02943.1"/>
    <property type="molecule type" value="Genomic_DNA"/>
</dbReference>
<evidence type="ECO:0000256" key="5">
    <source>
        <dbReference type="ARBA" id="ARBA00022989"/>
    </source>
</evidence>
<evidence type="ECO:0000256" key="6">
    <source>
        <dbReference type="ARBA" id="ARBA00023136"/>
    </source>
</evidence>
<dbReference type="Pfam" id="PF04093">
    <property type="entry name" value="MreD"/>
    <property type="match status" value="1"/>
</dbReference>
<dbReference type="GO" id="GO:0005886">
    <property type="term" value="C:plasma membrane"/>
    <property type="evidence" value="ECO:0007669"/>
    <property type="project" value="UniProtKB-SubCell"/>
</dbReference>
<proteinExistence type="predicted"/>
<dbReference type="InterPro" id="IPR017225">
    <property type="entry name" value="Cell_shape_determin_MreD_prd"/>
</dbReference>
<dbReference type="Gene3D" id="1.10.1760.20">
    <property type="match status" value="1"/>
</dbReference>
<comment type="subcellular location">
    <subcellularLocation>
        <location evidence="1">Cell membrane</location>
        <topology evidence="1">Multi-pass membrane protein</topology>
    </subcellularLocation>
</comment>
<protein>
    <submittedName>
        <fullName evidence="8">Rod shape-determining protein mred</fullName>
    </submittedName>
</protein>
<organism evidence="8">
    <name type="scientific">hydrocarbon metagenome</name>
    <dbReference type="NCBI Taxonomy" id="938273"/>
    <lineage>
        <taxon>unclassified sequences</taxon>
        <taxon>metagenomes</taxon>
        <taxon>ecological metagenomes</taxon>
    </lineage>
</organism>
<evidence type="ECO:0000313" key="8">
    <source>
        <dbReference type="EMBL" id="KUG02943.1"/>
    </source>
</evidence>
<accession>A0A0W8E2P2</accession>
<sequence>MRYFVLGLLPFMAIFLQSTFFSAYSINDALPDLLLIFVIFFAFLNGEKKGAIYGFLCGLFEDLYLGRFIGVSAISKAVTGYIIGRLQVRFFNENLLVGLMVVFIGTVINSILMFILGWSTFSVFHLDTSIISSAIYQSIYNILLAVPIYIWYYNSSQRGLLSLTGRDK</sequence>
<name>A0A0W8E2P2_9ZZZZ</name>
<feature type="transmembrane region" description="Helical" evidence="7">
    <location>
        <begin position="95"/>
        <end position="118"/>
    </location>
</feature>
<keyword evidence="3 7" id="KW-0812">Transmembrane</keyword>
<reference evidence="8" key="1">
    <citation type="journal article" date="2015" name="Proc. Natl. Acad. Sci. U.S.A.">
        <title>Networks of energetic and metabolic interactions define dynamics in microbial communities.</title>
        <authorList>
            <person name="Embree M."/>
            <person name="Liu J.K."/>
            <person name="Al-Bassam M.M."/>
            <person name="Zengler K."/>
        </authorList>
    </citation>
    <scope>NUCLEOTIDE SEQUENCE</scope>
</reference>
<dbReference type="AlphaFoldDB" id="A0A0W8E2P2"/>
<dbReference type="GO" id="GO:0008360">
    <property type="term" value="P:regulation of cell shape"/>
    <property type="evidence" value="ECO:0007669"/>
    <property type="project" value="UniProtKB-KW"/>
</dbReference>
<dbReference type="PIRSF" id="PIRSF037497">
    <property type="entry name" value="MreD_Clostridium/Treponema_prd"/>
    <property type="match status" value="1"/>
</dbReference>
<keyword evidence="4" id="KW-0133">Cell shape</keyword>
<feature type="transmembrane region" description="Helical" evidence="7">
    <location>
        <begin position="64"/>
        <end position="83"/>
    </location>
</feature>
<gene>
    <name evidence="8" type="ORF">ASZ90_019721</name>
</gene>
<keyword evidence="5 7" id="KW-1133">Transmembrane helix</keyword>
<feature type="transmembrane region" description="Helical" evidence="7">
    <location>
        <begin position="130"/>
        <end position="152"/>
    </location>
</feature>
<dbReference type="NCBIfam" id="TIGR03426">
    <property type="entry name" value="shape_MreD"/>
    <property type="match status" value="1"/>
</dbReference>
<evidence type="ECO:0000256" key="2">
    <source>
        <dbReference type="ARBA" id="ARBA00022475"/>
    </source>
</evidence>
<keyword evidence="6 7" id="KW-0472">Membrane</keyword>
<evidence type="ECO:0000256" key="4">
    <source>
        <dbReference type="ARBA" id="ARBA00022960"/>
    </source>
</evidence>
<evidence type="ECO:0000256" key="1">
    <source>
        <dbReference type="ARBA" id="ARBA00004651"/>
    </source>
</evidence>